<sequence>MTGAGGAVIVPRMLDVLSSGGVTNGEAPAQGPYLKIRWAAGVSRGRWDRRRGVEEALWHFPETGSGRRTIQRHIARRGGLFALSFIVGGGGPGGGSIWLRFWLEFRVVPRLRAAIASRDSSPAKSCPGRLGHSEFPLPSVGQGLDTPRVGLAAGIGFVVFGGNGTQAPGRLASLKKEVGPRDTPFGLGYPLPTRNKRTPIRILMVSGCLTGWPSRFSFGYLGAHSSAPPWKDHPITPTLYYGCWGPLPTGRFDPVTPVLAVRQSAYPKVLLGPAGGVRGADGRGLSCSGECQPTTRRTPPTGPLGRSVTSPLTSNNHRCTDDADNPRLAALMEKRVESREWSGSPYARLSPTSPLGVGRSAHLQRDYSTLAASVGSAGTTTIGRVELLHGLP</sequence>
<feature type="compositionally biased region" description="Low complexity" evidence="1">
    <location>
        <begin position="293"/>
        <end position="306"/>
    </location>
</feature>
<protein>
    <submittedName>
        <fullName evidence="2">Uncharacterized protein</fullName>
    </submittedName>
</protein>
<accession>K0TC75</accession>
<evidence type="ECO:0000313" key="3">
    <source>
        <dbReference type="Proteomes" id="UP000266841"/>
    </source>
</evidence>
<gene>
    <name evidence="2" type="ORF">THAOC_03590</name>
</gene>
<dbReference type="EMBL" id="AGNL01003417">
    <property type="protein sequence ID" value="EJK74714.1"/>
    <property type="molecule type" value="Genomic_DNA"/>
</dbReference>
<feature type="region of interest" description="Disordered" evidence="1">
    <location>
        <begin position="284"/>
        <end position="324"/>
    </location>
</feature>
<keyword evidence="3" id="KW-1185">Reference proteome</keyword>
<name>K0TC75_THAOC</name>
<dbReference type="AlphaFoldDB" id="K0TC75"/>
<proteinExistence type="predicted"/>
<evidence type="ECO:0000256" key="1">
    <source>
        <dbReference type="SAM" id="MobiDB-lite"/>
    </source>
</evidence>
<comment type="caution">
    <text evidence="2">The sequence shown here is derived from an EMBL/GenBank/DDBJ whole genome shotgun (WGS) entry which is preliminary data.</text>
</comment>
<evidence type="ECO:0000313" key="2">
    <source>
        <dbReference type="EMBL" id="EJK74714.1"/>
    </source>
</evidence>
<organism evidence="2 3">
    <name type="scientific">Thalassiosira oceanica</name>
    <name type="common">Marine diatom</name>
    <dbReference type="NCBI Taxonomy" id="159749"/>
    <lineage>
        <taxon>Eukaryota</taxon>
        <taxon>Sar</taxon>
        <taxon>Stramenopiles</taxon>
        <taxon>Ochrophyta</taxon>
        <taxon>Bacillariophyta</taxon>
        <taxon>Coscinodiscophyceae</taxon>
        <taxon>Thalassiosirophycidae</taxon>
        <taxon>Thalassiosirales</taxon>
        <taxon>Thalassiosiraceae</taxon>
        <taxon>Thalassiosira</taxon>
    </lineage>
</organism>
<reference evidence="2 3" key="1">
    <citation type="journal article" date="2012" name="Genome Biol.">
        <title>Genome and low-iron response of an oceanic diatom adapted to chronic iron limitation.</title>
        <authorList>
            <person name="Lommer M."/>
            <person name="Specht M."/>
            <person name="Roy A.S."/>
            <person name="Kraemer L."/>
            <person name="Andreson R."/>
            <person name="Gutowska M.A."/>
            <person name="Wolf J."/>
            <person name="Bergner S.V."/>
            <person name="Schilhabel M.B."/>
            <person name="Klostermeier U.C."/>
            <person name="Beiko R.G."/>
            <person name="Rosenstiel P."/>
            <person name="Hippler M."/>
            <person name="Laroche J."/>
        </authorList>
    </citation>
    <scope>NUCLEOTIDE SEQUENCE [LARGE SCALE GENOMIC DNA]</scope>
    <source>
        <strain evidence="2 3">CCMP1005</strain>
    </source>
</reference>
<feature type="compositionally biased region" description="Polar residues" evidence="1">
    <location>
        <begin position="307"/>
        <end position="317"/>
    </location>
</feature>
<dbReference type="Proteomes" id="UP000266841">
    <property type="component" value="Unassembled WGS sequence"/>
</dbReference>